<feature type="transmembrane region" description="Helical" evidence="6">
    <location>
        <begin position="400"/>
        <end position="418"/>
    </location>
</feature>
<dbReference type="Proteomes" id="UP000524404">
    <property type="component" value="Unassembled WGS sequence"/>
</dbReference>
<feature type="transmembrane region" description="Helical" evidence="6">
    <location>
        <begin position="462"/>
        <end position="484"/>
    </location>
</feature>
<keyword evidence="4 6" id="KW-1133">Transmembrane helix</keyword>
<gene>
    <name evidence="7" type="ORF">HNP25_001067</name>
</gene>
<evidence type="ECO:0000256" key="6">
    <source>
        <dbReference type="SAM" id="Phobius"/>
    </source>
</evidence>
<proteinExistence type="predicted"/>
<evidence type="ECO:0000256" key="2">
    <source>
        <dbReference type="ARBA" id="ARBA00022475"/>
    </source>
</evidence>
<keyword evidence="3 6" id="KW-0812">Transmembrane</keyword>
<evidence type="ECO:0000256" key="3">
    <source>
        <dbReference type="ARBA" id="ARBA00022692"/>
    </source>
</evidence>
<name>A0A841EGY8_9BACT</name>
<feature type="transmembrane region" description="Helical" evidence="6">
    <location>
        <begin position="89"/>
        <end position="108"/>
    </location>
</feature>
<comment type="caution">
    <text evidence="7">The sequence shown here is derived from an EMBL/GenBank/DDBJ whole genome shotgun (WGS) entry which is preliminary data.</text>
</comment>
<feature type="transmembrane region" description="Helical" evidence="6">
    <location>
        <begin position="430"/>
        <end position="450"/>
    </location>
</feature>
<feature type="transmembrane region" description="Helical" evidence="6">
    <location>
        <begin position="346"/>
        <end position="365"/>
    </location>
</feature>
<comment type="subcellular location">
    <subcellularLocation>
        <location evidence="1">Cell membrane</location>
        <topology evidence="1">Multi-pass membrane protein</topology>
    </subcellularLocation>
</comment>
<keyword evidence="5 6" id="KW-0472">Membrane</keyword>
<dbReference type="EMBL" id="JACHKT010000005">
    <property type="protein sequence ID" value="MBB6002415.1"/>
    <property type="molecule type" value="Genomic_DNA"/>
</dbReference>
<evidence type="ECO:0000256" key="5">
    <source>
        <dbReference type="ARBA" id="ARBA00023136"/>
    </source>
</evidence>
<dbReference type="RefSeq" id="WP_184131358.1">
    <property type="nucleotide sequence ID" value="NZ_JACHKT010000005.1"/>
</dbReference>
<dbReference type="InterPro" id="IPR050833">
    <property type="entry name" value="Poly_Biosynth_Transport"/>
</dbReference>
<organism evidence="7 8">
    <name type="scientific">Arcicella rosea</name>
    <dbReference type="NCBI Taxonomy" id="502909"/>
    <lineage>
        <taxon>Bacteria</taxon>
        <taxon>Pseudomonadati</taxon>
        <taxon>Bacteroidota</taxon>
        <taxon>Cytophagia</taxon>
        <taxon>Cytophagales</taxon>
        <taxon>Flectobacillaceae</taxon>
        <taxon>Arcicella</taxon>
    </lineage>
</organism>
<keyword evidence="8" id="KW-1185">Reference proteome</keyword>
<dbReference type="PANTHER" id="PTHR30250">
    <property type="entry name" value="PST FAMILY PREDICTED COLANIC ACID TRANSPORTER"/>
    <property type="match status" value="1"/>
</dbReference>
<dbReference type="AlphaFoldDB" id="A0A841EGY8"/>
<feature type="transmembrane region" description="Helical" evidence="6">
    <location>
        <begin position="265"/>
        <end position="288"/>
    </location>
</feature>
<accession>A0A841EGY8</accession>
<sequence>MKGFKNIFGGVAWSIISNVIGAGYSFLSVPLLLTYFGKEQYGLIGIALSVNVYLRILDMGFSSGNVKFFSTYLVKNDLDGLNKLFQSSLLFYISIALINALILFGLSFYCQEIFHLTIEENQVFKKLLYILIITSFPVWGSNVMEQLLRAKELVAWQQRVLLLSKIGQIASMLLTIFLKLSVVSFFAINTCSFLIVIPFYIARIKNMSLGLSFMPMYHKKAMAEVLPYCLSVFSFGLFQFSANYLRPVLLGMKLGLSVVTDFRLIEGIANLILILGSSFLGVILPHATKAKALGDKEAEMQIASNGTKYISIFLAFLIFSFVLSSKEIIIMYVGAENSYLSYWFNIWAISLLGLHSSALSSIVLSGNVLRPIVYMSAFSTIFSLTAAWFLMNYFGMGGVIISYSLYVILQMGYYYIYYYPTKLGYNSNKIFIHSFFVPVVSIGCICLAIYNLSAFIVFSKLYYAVLYKELLFVCLAIPVAYSFFFDRSEKIYIADKVKKITKKIKTINRP</sequence>
<feature type="transmembrane region" description="Helical" evidence="6">
    <location>
        <begin position="225"/>
        <end position="245"/>
    </location>
</feature>
<evidence type="ECO:0000256" key="1">
    <source>
        <dbReference type="ARBA" id="ARBA00004651"/>
    </source>
</evidence>
<dbReference type="PANTHER" id="PTHR30250:SF26">
    <property type="entry name" value="PSMA PROTEIN"/>
    <property type="match status" value="1"/>
</dbReference>
<protein>
    <submittedName>
        <fullName evidence="7">O-antigen/teichoic acid export membrane protein</fullName>
    </submittedName>
</protein>
<evidence type="ECO:0000313" key="7">
    <source>
        <dbReference type="EMBL" id="MBB6002415.1"/>
    </source>
</evidence>
<reference evidence="7 8" key="1">
    <citation type="submission" date="2020-08" db="EMBL/GenBank/DDBJ databases">
        <title>Functional genomics of gut bacteria from endangered species of beetles.</title>
        <authorList>
            <person name="Carlos-Shanley C."/>
        </authorList>
    </citation>
    <scope>NUCLEOTIDE SEQUENCE [LARGE SCALE GENOMIC DNA]</scope>
    <source>
        <strain evidence="7 8">S00070</strain>
    </source>
</reference>
<feature type="transmembrane region" description="Helical" evidence="6">
    <location>
        <begin position="7"/>
        <end position="27"/>
    </location>
</feature>
<evidence type="ECO:0000256" key="4">
    <source>
        <dbReference type="ARBA" id="ARBA00022989"/>
    </source>
</evidence>
<feature type="transmembrane region" description="Helical" evidence="6">
    <location>
        <begin position="184"/>
        <end position="204"/>
    </location>
</feature>
<feature type="transmembrane region" description="Helical" evidence="6">
    <location>
        <begin position="128"/>
        <end position="148"/>
    </location>
</feature>
<feature type="transmembrane region" description="Helical" evidence="6">
    <location>
        <begin position="309"/>
        <end position="334"/>
    </location>
</feature>
<evidence type="ECO:0000313" key="8">
    <source>
        <dbReference type="Proteomes" id="UP000524404"/>
    </source>
</evidence>
<keyword evidence="2" id="KW-1003">Cell membrane</keyword>
<dbReference type="GO" id="GO:0005886">
    <property type="term" value="C:plasma membrane"/>
    <property type="evidence" value="ECO:0007669"/>
    <property type="project" value="UniProtKB-SubCell"/>
</dbReference>
<feature type="transmembrane region" description="Helical" evidence="6">
    <location>
        <begin position="372"/>
        <end position="394"/>
    </location>
</feature>